<name>A0ABT7FI54_9RHOB</name>
<comment type="caution">
    <text evidence="2">The sequence shown here is derived from an EMBL/GenBank/DDBJ whole genome shotgun (WGS) entry which is preliminary data.</text>
</comment>
<dbReference type="PANTHER" id="PTHR30024:SF42">
    <property type="entry name" value="ALIPHATIC SULFONATES-BINDING PROTEIN-RELATED"/>
    <property type="match status" value="1"/>
</dbReference>
<evidence type="ECO:0000256" key="1">
    <source>
        <dbReference type="SAM" id="SignalP"/>
    </source>
</evidence>
<protein>
    <submittedName>
        <fullName evidence="2">ABC transporter substrate-binding protein</fullName>
    </submittedName>
</protein>
<dbReference type="PANTHER" id="PTHR30024">
    <property type="entry name" value="ALIPHATIC SULFONATES-BINDING PROTEIN-RELATED"/>
    <property type="match status" value="1"/>
</dbReference>
<proteinExistence type="predicted"/>
<dbReference type="SUPFAM" id="SSF53850">
    <property type="entry name" value="Periplasmic binding protein-like II"/>
    <property type="match status" value="1"/>
</dbReference>
<reference evidence="2 3" key="1">
    <citation type="submission" date="2023-05" db="EMBL/GenBank/DDBJ databases">
        <title>Sedimentitalea sp. nov. JM2-8.</title>
        <authorList>
            <person name="Huang J."/>
        </authorList>
    </citation>
    <scope>NUCLEOTIDE SEQUENCE [LARGE SCALE GENOMIC DNA]</scope>
    <source>
        <strain evidence="2 3">JM2-8</strain>
    </source>
</reference>
<gene>
    <name evidence="2" type="ORF">QO034_16405</name>
</gene>
<dbReference type="RefSeq" id="WP_284486608.1">
    <property type="nucleotide sequence ID" value="NZ_JASNJE010000023.1"/>
</dbReference>
<dbReference type="EMBL" id="JASNJE010000023">
    <property type="protein sequence ID" value="MDK3074675.1"/>
    <property type="molecule type" value="Genomic_DNA"/>
</dbReference>
<evidence type="ECO:0000313" key="2">
    <source>
        <dbReference type="EMBL" id="MDK3074675.1"/>
    </source>
</evidence>
<sequence length="317" mass="33543">MIDRRQALLRLAGGGLAAAATCALPIAAAASTQVIQAPYGAGFCSLDLFLAHARQLAEDDGVSIELVTTPTFADHITMVGNGAVDVSVTPYASAIALIENGANIRIVGGGGIEGCGLVARAGIDGPDKIPGTTLGTFQMDSLEVMAFDWLRANGVPLADVEIRYMGSIPEAVEAFKARALDWISSIEPYVTSLLAEVPGAHLLSNGRDIYDQDYPDCVLTAQVEAIETRRPEAICAVIKALMRAQHACETDLDSILSAMVGSYYKTSLEDAKLGAANQPLQVDIRGQEDFILSRADSLIDMGYITQRPDPQLIDCAC</sequence>
<evidence type="ECO:0000313" key="3">
    <source>
        <dbReference type="Proteomes" id="UP001227126"/>
    </source>
</evidence>
<keyword evidence="3" id="KW-1185">Reference proteome</keyword>
<dbReference type="PROSITE" id="PS51318">
    <property type="entry name" value="TAT"/>
    <property type="match status" value="1"/>
</dbReference>
<dbReference type="InterPro" id="IPR006311">
    <property type="entry name" value="TAT_signal"/>
</dbReference>
<feature type="chain" id="PRO_5046981200" evidence="1">
    <location>
        <begin position="20"/>
        <end position="317"/>
    </location>
</feature>
<keyword evidence="1" id="KW-0732">Signal</keyword>
<organism evidence="2 3">
    <name type="scientific">Sedimentitalea xiamensis</name>
    <dbReference type="NCBI Taxonomy" id="3050037"/>
    <lineage>
        <taxon>Bacteria</taxon>
        <taxon>Pseudomonadati</taxon>
        <taxon>Pseudomonadota</taxon>
        <taxon>Alphaproteobacteria</taxon>
        <taxon>Rhodobacterales</taxon>
        <taxon>Paracoccaceae</taxon>
        <taxon>Sedimentitalea</taxon>
    </lineage>
</organism>
<dbReference type="Pfam" id="PF13379">
    <property type="entry name" value="NMT1_2"/>
    <property type="match status" value="1"/>
</dbReference>
<dbReference type="Proteomes" id="UP001227126">
    <property type="component" value="Unassembled WGS sequence"/>
</dbReference>
<accession>A0ABT7FI54</accession>
<feature type="signal peptide" evidence="1">
    <location>
        <begin position="1"/>
        <end position="19"/>
    </location>
</feature>
<dbReference type="Gene3D" id="3.40.190.10">
    <property type="entry name" value="Periplasmic binding protein-like II"/>
    <property type="match status" value="2"/>
</dbReference>